<comment type="catalytic activity">
    <reaction evidence="1">
        <text>chorismate = isochorismate</text>
        <dbReference type="Rhea" id="RHEA:18985"/>
        <dbReference type="ChEBI" id="CHEBI:29748"/>
        <dbReference type="ChEBI" id="CHEBI:29780"/>
        <dbReference type="EC" id="5.4.4.2"/>
    </reaction>
</comment>
<dbReference type="AlphaFoldDB" id="A0A4Z1EAD5"/>
<dbReference type="GO" id="GO:0008909">
    <property type="term" value="F:isochorismate synthase activity"/>
    <property type="evidence" value="ECO:0007669"/>
    <property type="project" value="UniProtKB-EC"/>
</dbReference>
<name>A0A4Z1EAD5_9MICO</name>
<dbReference type="SUPFAM" id="SSF56322">
    <property type="entry name" value="ADC synthase"/>
    <property type="match status" value="1"/>
</dbReference>
<dbReference type="InterPro" id="IPR015890">
    <property type="entry name" value="Chorismate_C"/>
</dbReference>
<dbReference type="PANTHER" id="PTHR42839:SF2">
    <property type="entry name" value="ISOCHORISMATE SYNTHASE ENTC"/>
    <property type="match status" value="1"/>
</dbReference>
<evidence type="ECO:0000313" key="8">
    <source>
        <dbReference type="Proteomes" id="UP000297318"/>
    </source>
</evidence>
<keyword evidence="4" id="KW-0413">Isomerase</keyword>
<dbReference type="InterPro" id="IPR004561">
    <property type="entry name" value="IsoChor_synthase"/>
</dbReference>
<dbReference type="Proteomes" id="UP000297318">
    <property type="component" value="Unassembled WGS sequence"/>
</dbReference>
<accession>A0A4Z1EAD5</accession>
<evidence type="ECO:0000256" key="4">
    <source>
        <dbReference type="ARBA" id="ARBA00023235"/>
    </source>
</evidence>
<comment type="similarity">
    <text evidence="2">Belongs to the isochorismate synthase family.</text>
</comment>
<dbReference type="NCBIfam" id="TIGR00543">
    <property type="entry name" value="isochor_syn"/>
    <property type="match status" value="1"/>
</dbReference>
<organism evidence="7 8">
    <name type="scientific">Serinibacter arcticus</name>
    <dbReference type="NCBI Taxonomy" id="1655435"/>
    <lineage>
        <taxon>Bacteria</taxon>
        <taxon>Bacillati</taxon>
        <taxon>Actinomycetota</taxon>
        <taxon>Actinomycetes</taxon>
        <taxon>Micrococcales</taxon>
        <taxon>Beutenbergiaceae</taxon>
        <taxon>Serinibacter</taxon>
    </lineage>
</organism>
<keyword evidence="8" id="KW-1185">Reference proteome</keyword>
<sequence length="450" mass="47320">MTQETPATLMIRAIPGVGWLAMSAPAPTRQAARVPTLQVRTHAVADPGDLLDLIPANDSVSTWVRRGDGMVAWGEAARIDTAGATRMLDADAWFGRLREGADISDDVDLPGTGLIAFGSFSFDDDAPAGGALIVPRVVVGRRAGHAWITTIDPDGAAPLAIDGDRAPLALPTDVTYSPGAVTPQEWKAKVADAVARIRAGEAAKIVLARDVWATSSSPLDPRALVTRFSHAYPTTWAFAVDGLVGATPEMLIRRERRMVASRVLAGTIRRTGDDERDLAHAAALARSSKDLEEHEFAVESLARALAPFVESANVPEVPSVLHLPNVMHLATDVTAVLQRGADGARPSALRLAAALHPTAAVGGTPTADAVRLVGEIEGMDRGRYAGPVGWIGSEGDGEWCIALRCGALDPADPRRIRLFAGCGIVAASDPGAELDETEAKLEPMRQALLG</sequence>
<feature type="domain" description="Chorismate-utilising enzyme C-terminal" evidence="6">
    <location>
        <begin position="184"/>
        <end position="440"/>
    </location>
</feature>
<dbReference type="InterPro" id="IPR005801">
    <property type="entry name" value="ADC_synthase"/>
</dbReference>
<dbReference type="EMBL" id="RHPJ01000001">
    <property type="protein sequence ID" value="TGO06427.1"/>
    <property type="molecule type" value="Genomic_DNA"/>
</dbReference>
<protein>
    <recommendedName>
        <fullName evidence="3">isochorismate synthase</fullName>
        <ecNumber evidence="3">5.4.4.2</ecNumber>
    </recommendedName>
    <alternativeName>
        <fullName evidence="5">Isochorismate mutase</fullName>
    </alternativeName>
</protein>
<dbReference type="Pfam" id="PF00425">
    <property type="entry name" value="Chorismate_bind"/>
    <property type="match status" value="1"/>
</dbReference>
<evidence type="ECO:0000313" key="7">
    <source>
        <dbReference type="EMBL" id="TGO06427.1"/>
    </source>
</evidence>
<dbReference type="EC" id="5.4.4.2" evidence="3"/>
<evidence type="ECO:0000256" key="2">
    <source>
        <dbReference type="ARBA" id="ARBA00005297"/>
    </source>
</evidence>
<comment type="caution">
    <text evidence="7">The sequence shown here is derived from an EMBL/GenBank/DDBJ whole genome shotgun (WGS) entry which is preliminary data.</text>
</comment>
<evidence type="ECO:0000259" key="6">
    <source>
        <dbReference type="Pfam" id="PF00425"/>
    </source>
</evidence>
<dbReference type="PANTHER" id="PTHR42839">
    <property type="entry name" value="ISOCHORISMATE SYNTHASE ENTC"/>
    <property type="match status" value="1"/>
</dbReference>
<evidence type="ECO:0000256" key="3">
    <source>
        <dbReference type="ARBA" id="ARBA00012824"/>
    </source>
</evidence>
<reference evidence="7 8" key="1">
    <citation type="submission" date="2018-11" db="EMBL/GenBank/DDBJ databases">
        <title>Complete genome sequencing of the Actinobacteria Serinibacter sp. K3-2.</title>
        <authorList>
            <person name="Rakitin A.L."/>
            <person name="Beletsky A.V."/>
            <person name="Mardanov A.V."/>
            <person name="Ravin N.V."/>
            <person name="Gromova A.S."/>
            <person name="Filippova S.N."/>
            <person name="Gal'Chenko V.F."/>
        </authorList>
    </citation>
    <scope>NUCLEOTIDE SEQUENCE [LARGE SCALE GENOMIC DNA]</scope>
    <source>
        <strain evidence="7 8">K3-2</strain>
    </source>
</reference>
<gene>
    <name evidence="7" type="ORF">SERN_0619</name>
</gene>
<evidence type="ECO:0000256" key="5">
    <source>
        <dbReference type="ARBA" id="ARBA00041564"/>
    </source>
</evidence>
<evidence type="ECO:0000256" key="1">
    <source>
        <dbReference type="ARBA" id="ARBA00000799"/>
    </source>
</evidence>
<proteinExistence type="inferred from homology"/>
<dbReference type="Gene3D" id="3.60.120.10">
    <property type="entry name" value="Anthranilate synthase"/>
    <property type="match status" value="1"/>
</dbReference>